<evidence type="ECO:0000256" key="6">
    <source>
        <dbReference type="ARBA" id="ARBA00019964"/>
    </source>
</evidence>
<protein>
    <recommendedName>
        <fullName evidence="6">Protein CASC3</fullName>
    </recommendedName>
</protein>
<feature type="region of interest" description="Disordered" evidence="18">
    <location>
        <begin position="1"/>
        <end position="543"/>
    </location>
</feature>
<dbReference type="GO" id="GO:0000184">
    <property type="term" value="P:nuclear-transcribed mRNA catabolic process, nonsense-mediated decay"/>
    <property type="evidence" value="ECO:0007669"/>
    <property type="project" value="UniProtKB-KW"/>
</dbReference>
<dbReference type="PANTHER" id="PTHR13434:SF0">
    <property type="entry name" value="PROTEIN CASC3"/>
    <property type="match status" value="1"/>
</dbReference>
<keyword evidence="16" id="KW-0539">Nucleus</keyword>
<evidence type="ECO:0000256" key="13">
    <source>
        <dbReference type="ARBA" id="ARBA00022884"/>
    </source>
</evidence>
<dbReference type="GO" id="GO:0010494">
    <property type="term" value="C:cytoplasmic stress granule"/>
    <property type="evidence" value="ECO:0007669"/>
    <property type="project" value="UniProtKB-SubCell"/>
</dbReference>
<dbReference type="GO" id="GO:0003729">
    <property type="term" value="F:mRNA binding"/>
    <property type="evidence" value="ECO:0007669"/>
    <property type="project" value="InterPro"/>
</dbReference>
<evidence type="ECO:0000256" key="10">
    <source>
        <dbReference type="ARBA" id="ARBA00022728"/>
    </source>
</evidence>
<dbReference type="SMART" id="SM01044">
    <property type="entry name" value="Btz"/>
    <property type="match status" value="1"/>
</dbReference>
<dbReference type="InterPro" id="IPR018545">
    <property type="entry name" value="Btz_dom"/>
</dbReference>
<evidence type="ECO:0000256" key="2">
    <source>
        <dbReference type="ARBA" id="ARBA00004279"/>
    </source>
</evidence>
<dbReference type="GO" id="GO:0035145">
    <property type="term" value="C:exon-exon junction complex"/>
    <property type="evidence" value="ECO:0007669"/>
    <property type="project" value="InterPro"/>
</dbReference>
<keyword evidence="11" id="KW-0509">mRNA transport</keyword>
<dbReference type="EMBL" id="JAACXV010014436">
    <property type="protein sequence ID" value="KAF7267306.1"/>
    <property type="molecule type" value="Genomic_DNA"/>
</dbReference>
<evidence type="ECO:0000256" key="11">
    <source>
        <dbReference type="ARBA" id="ARBA00022816"/>
    </source>
</evidence>
<feature type="compositionally biased region" description="Basic and acidic residues" evidence="18">
    <location>
        <begin position="90"/>
        <end position="102"/>
    </location>
</feature>
<evidence type="ECO:0000313" key="21">
    <source>
        <dbReference type="Proteomes" id="UP000625711"/>
    </source>
</evidence>
<reference evidence="20" key="1">
    <citation type="submission" date="2020-08" db="EMBL/GenBank/DDBJ databases">
        <title>Genome sequencing and assembly of the red palm weevil Rhynchophorus ferrugineus.</title>
        <authorList>
            <person name="Dias G.B."/>
            <person name="Bergman C.M."/>
            <person name="Manee M."/>
        </authorList>
    </citation>
    <scope>NUCLEOTIDE SEQUENCE</scope>
    <source>
        <strain evidence="20">AA-2017</strain>
        <tissue evidence="20">Whole larva</tissue>
    </source>
</reference>
<feature type="region of interest" description="Disordered" evidence="18">
    <location>
        <begin position="565"/>
        <end position="622"/>
    </location>
</feature>
<evidence type="ECO:0000256" key="8">
    <source>
        <dbReference type="ARBA" id="ARBA00022490"/>
    </source>
</evidence>
<keyword evidence="12" id="KW-0810">Translation regulation</keyword>
<keyword evidence="8" id="KW-0963">Cytoplasm</keyword>
<evidence type="ECO:0000256" key="15">
    <source>
        <dbReference type="ARBA" id="ARBA00023187"/>
    </source>
</evidence>
<evidence type="ECO:0000256" key="9">
    <source>
        <dbReference type="ARBA" id="ARBA00022664"/>
    </source>
</evidence>
<keyword evidence="9" id="KW-0507">mRNA processing</keyword>
<feature type="domain" description="Btz" evidence="19">
    <location>
        <begin position="75"/>
        <end position="178"/>
    </location>
</feature>
<feature type="compositionally biased region" description="Basic and acidic residues" evidence="18">
    <location>
        <begin position="310"/>
        <end position="321"/>
    </location>
</feature>
<dbReference type="AlphaFoldDB" id="A0A834HW29"/>
<dbReference type="GO" id="GO:0008380">
    <property type="term" value="P:RNA splicing"/>
    <property type="evidence" value="ECO:0007669"/>
    <property type="project" value="UniProtKB-KW"/>
</dbReference>
<dbReference type="GO" id="GO:0006417">
    <property type="term" value="P:regulation of translation"/>
    <property type="evidence" value="ECO:0007669"/>
    <property type="project" value="UniProtKB-KW"/>
</dbReference>
<dbReference type="GO" id="GO:0030425">
    <property type="term" value="C:dendrite"/>
    <property type="evidence" value="ECO:0007669"/>
    <property type="project" value="UniProtKB-SubCell"/>
</dbReference>
<feature type="compositionally biased region" description="Low complexity" evidence="18">
    <location>
        <begin position="597"/>
        <end position="622"/>
    </location>
</feature>
<dbReference type="GO" id="GO:0048471">
    <property type="term" value="C:perinuclear region of cytoplasm"/>
    <property type="evidence" value="ECO:0007669"/>
    <property type="project" value="UniProtKB-SubCell"/>
</dbReference>
<evidence type="ECO:0000256" key="14">
    <source>
        <dbReference type="ARBA" id="ARBA00023161"/>
    </source>
</evidence>
<organism evidence="20 21">
    <name type="scientific">Rhynchophorus ferrugineus</name>
    <name type="common">Red palm weevil</name>
    <name type="synonym">Curculio ferrugineus</name>
    <dbReference type="NCBI Taxonomy" id="354439"/>
    <lineage>
        <taxon>Eukaryota</taxon>
        <taxon>Metazoa</taxon>
        <taxon>Ecdysozoa</taxon>
        <taxon>Arthropoda</taxon>
        <taxon>Hexapoda</taxon>
        <taxon>Insecta</taxon>
        <taxon>Pterygota</taxon>
        <taxon>Neoptera</taxon>
        <taxon>Endopterygota</taxon>
        <taxon>Coleoptera</taxon>
        <taxon>Polyphaga</taxon>
        <taxon>Cucujiformia</taxon>
        <taxon>Curculionidae</taxon>
        <taxon>Dryophthorinae</taxon>
        <taxon>Rhynchophorus</taxon>
    </lineage>
</organism>
<comment type="similarity">
    <text evidence="5">Belongs to the CASC3 family.</text>
</comment>
<dbReference type="Pfam" id="PF09405">
    <property type="entry name" value="Btz"/>
    <property type="match status" value="1"/>
</dbReference>
<dbReference type="Proteomes" id="UP000625711">
    <property type="component" value="Unassembled WGS sequence"/>
</dbReference>
<evidence type="ECO:0000256" key="12">
    <source>
        <dbReference type="ARBA" id="ARBA00022845"/>
    </source>
</evidence>
<dbReference type="PANTHER" id="PTHR13434">
    <property type="entry name" value="PROTEIN CASC3"/>
    <property type="match status" value="1"/>
</dbReference>
<feature type="compositionally biased region" description="Pro residues" evidence="18">
    <location>
        <begin position="446"/>
        <end position="470"/>
    </location>
</feature>
<keyword evidence="7" id="KW-0813">Transport</keyword>
<dbReference type="GO" id="GO:0006397">
    <property type="term" value="P:mRNA processing"/>
    <property type="evidence" value="ECO:0007669"/>
    <property type="project" value="UniProtKB-KW"/>
</dbReference>
<comment type="caution">
    <text evidence="20">The sequence shown here is derived from an EMBL/GenBank/DDBJ whole genome shotgun (WGS) entry which is preliminary data.</text>
</comment>
<feature type="compositionally biased region" description="Acidic residues" evidence="18">
    <location>
        <begin position="43"/>
        <end position="56"/>
    </location>
</feature>
<dbReference type="InterPro" id="IPR028544">
    <property type="entry name" value="CASC3"/>
</dbReference>
<name>A0A834HW29_RHYFE</name>
<dbReference type="GO" id="GO:0051028">
    <property type="term" value="P:mRNA transport"/>
    <property type="evidence" value="ECO:0007669"/>
    <property type="project" value="UniProtKB-KW"/>
</dbReference>
<keyword evidence="10" id="KW-0747">Spliceosome</keyword>
<feature type="compositionally biased region" description="Basic residues" evidence="18">
    <location>
        <begin position="212"/>
        <end position="225"/>
    </location>
</feature>
<feature type="compositionally biased region" description="Basic and acidic residues" evidence="18">
    <location>
        <begin position="130"/>
        <end position="163"/>
    </location>
</feature>
<keyword evidence="17" id="KW-0966">Cell projection</keyword>
<evidence type="ECO:0000313" key="20">
    <source>
        <dbReference type="EMBL" id="KAF7267306.1"/>
    </source>
</evidence>
<feature type="compositionally biased region" description="Basic and acidic residues" evidence="18">
    <location>
        <begin position="111"/>
        <end position="121"/>
    </location>
</feature>
<evidence type="ECO:0000256" key="1">
    <source>
        <dbReference type="ARBA" id="ARBA00004210"/>
    </source>
</evidence>
<evidence type="ECO:0000259" key="19">
    <source>
        <dbReference type="SMART" id="SM01044"/>
    </source>
</evidence>
<feature type="compositionally biased region" description="Basic and acidic residues" evidence="18">
    <location>
        <begin position="369"/>
        <end position="379"/>
    </location>
</feature>
<dbReference type="OrthoDB" id="657902at2759"/>
<evidence type="ECO:0000256" key="18">
    <source>
        <dbReference type="SAM" id="MobiDB-lite"/>
    </source>
</evidence>
<dbReference type="GO" id="GO:0005681">
    <property type="term" value="C:spliceosomal complex"/>
    <property type="evidence" value="ECO:0007669"/>
    <property type="project" value="UniProtKB-KW"/>
</dbReference>
<evidence type="ECO:0000256" key="3">
    <source>
        <dbReference type="ARBA" id="ARBA00004324"/>
    </source>
</evidence>
<evidence type="ECO:0000256" key="4">
    <source>
        <dbReference type="ARBA" id="ARBA00004556"/>
    </source>
</evidence>
<feature type="compositionally biased region" description="Pro residues" evidence="18">
    <location>
        <begin position="478"/>
        <end position="513"/>
    </location>
</feature>
<evidence type="ECO:0000256" key="5">
    <source>
        <dbReference type="ARBA" id="ARBA00009548"/>
    </source>
</evidence>
<feature type="compositionally biased region" description="Basic and acidic residues" evidence="18">
    <location>
        <begin position="239"/>
        <end position="288"/>
    </location>
</feature>
<feature type="compositionally biased region" description="Polar residues" evidence="18">
    <location>
        <begin position="351"/>
        <end position="364"/>
    </location>
</feature>
<keyword evidence="14" id="KW-0866">Nonsense-mediated mRNA decay</keyword>
<feature type="compositionally biased region" description="Polar residues" evidence="18">
    <location>
        <begin position="389"/>
        <end position="445"/>
    </location>
</feature>
<evidence type="ECO:0000256" key="7">
    <source>
        <dbReference type="ARBA" id="ARBA00022448"/>
    </source>
</evidence>
<comment type="subcellular location">
    <subcellularLocation>
        <location evidence="2">Cell projection</location>
        <location evidence="2">Dendrite</location>
    </subcellularLocation>
    <subcellularLocation>
        <location evidence="1">Cytoplasm</location>
        <location evidence="1">Stress granule</location>
    </subcellularLocation>
    <subcellularLocation>
        <location evidence="4">Cytoplasm</location>
        <location evidence="4">Perinuclear region</location>
    </subcellularLocation>
    <subcellularLocation>
        <location evidence="3">Nucleus speckle</location>
    </subcellularLocation>
</comment>
<sequence>MSYRFNRVAMEDAKESEVCVEKTQENPEVSAAVVEEKTSPENSEYDSVDSYSDDEQPIVKARSKASGLDSETEGSVILEREEGDGQESAPTKKVDDDEDKKNPQYIPKRGTFYEHDDRTADDIEAQEAAEADKDGKKKVWQDKKEKWKHDRFNDQEQAPKSRSELISIYGYDIRNEDGPPRARRRRRYGRGPNKYTRNWEDEEAYSKPTPVRPKKPQRTPTRPKRGNQEEFPPLETDDYNQRSKSTESNREGSVEKEEKAANKTESKQDHKERPKDQNQEHSDGHAEAEGAGTIKQNQSGRVGSGRVLKPKKEIKDSDYRGFTKKTRQQRGMRNDQQKVLPPRNIKKDSEFIQSQNFTNKNSGKSGVAEVEKELGELHIQDGPFKGNKAGSNNTQNRQGSVPPRLQQSEQKGSKRYSSMRQRSLPESGTPPSSNFSFYPSDYNSTAPPPASQQPILPSPIPPQSLVPQPVPVTAAAPPLLPGPFPPGAPFATQPPPQAYLQPGPPPYIAPPSQPQIVSYVPPGQPPYVQGYQGQFNSVTQPTDLYQPQGGITYYSTDQQVVQRAAPQKRPKAAIPIVAPNDFKENKEQDKNQKEEAAPAAPEVTTTTTSTVPAPPETVEVQE</sequence>
<keyword evidence="13" id="KW-0694">RNA-binding</keyword>
<proteinExistence type="inferred from homology"/>
<keyword evidence="21" id="KW-1185">Reference proteome</keyword>
<gene>
    <name evidence="20" type="ORF">GWI33_019456</name>
</gene>
<feature type="compositionally biased region" description="Basic and acidic residues" evidence="18">
    <location>
        <begin position="9"/>
        <end position="25"/>
    </location>
</feature>
<evidence type="ECO:0000256" key="16">
    <source>
        <dbReference type="ARBA" id="ARBA00023242"/>
    </source>
</evidence>
<dbReference type="GO" id="GO:0016607">
    <property type="term" value="C:nuclear speck"/>
    <property type="evidence" value="ECO:0007669"/>
    <property type="project" value="UniProtKB-SubCell"/>
</dbReference>
<accession>A0A834HW29</accession>
<keyword evidence="15" id="KW-0508">mRNA splicing</keyword>
<feature type="compositionally biased region" description="Basic and acidic residues" evidence="18">
    <location>
        <begin position="581"/>
        <end position="596"/>
    </location>
</feature>
<evidence type="ECO:0000256" key="17">
    <source>
        <dbReference type="ARBA" id="ARBA00023273"/>
    </source>
</evidence>